<dbReference type="EMBL" id="CACRTF010000016">
    <property type="protein sequence ID" value="VYT42412.1"/>
    <property type="molecule type" value="Genomic_DNA"/>
</dbReference>
<name>A0A6N2WP16_9FIRM</name>
<organism evidence="1">
    <name type="scientific">Enterocloster bolteae</name>
    <dbReference type="NCBI Taxonomy" id="208479"/>
    <lineage>
        <taxon>Bacteria</taxon>
        <taxon>Bacillati</taxon>
        <taxon>Bacillota</taxon>
        <taxon>Clostridia</taxon>
        <taxon>Lachnospirales</taxon>
        <taxon>Lachnospiraceae</taxon>
        <taxon>Enterocloster</taxon>
    </lineage>
</organism>
<evidence type="ECO:0008006" key="2">
    <source>
        <dbReference type="Google" id="ProtNLM"/>
    </source>
</evidence>
<gene>
    <name evidence="1" type="ORF">CBLFYP116_03692</name>
</gene>
<dbReference type="AlphaFoldDB" id="A0A6N2WP16"/>
<proteinExistence type="predicted"/>
<reference evidence="1" key="1">
    <citation type="submission" date="2019-11" db="EMBL/GenBank/DDBJ databases">
        <authorList>
            <person name="Feng L."/>
        </authorList>
    </citation>
    <scope>NUCLEOTIDE SEQUENCE</scope>
    <source>
        <strain evidence="1">CbolteaeLFYP116</strain>
    </source>
</reference>
<evidence type="ECO:0000313" key="1">
    <source>
        <dbReference type="EMBL" id="VYT42412.1"/>
    </source>
</evidence>
<accession>A0A6N2WP16</accession>
<protein>
    <recommendedName>
        <fullName evidence="2">Transposase</fullName>
    </recommendedName>
</protein>
<sequence length="64" mass="7576">MTTTHNKRVLMQEQIKLINECRTDWCHKKGIVLSTFYNWVSKCCKESTDILEPNYGHHETPLPK</sequence>